<keyword evidence="2" id="KW-1185">Reference proteome</keyword>
<proteinExistence type="predicted"/>
<dbReference type="Proteomes" id="UP000490922">
    <property type="component" value="Unassembled WGS sequence"/>
</dbReference>
<dbReference type="EMBL" id="WAEM01000003">
    <property type="protein sequence ID" value="KAB1156067.1"/>
    <property type="molecule type" value="Genomic_DNA"/>
</dbReference>
<gene>
    <name evidence="1" type="ORF">F6464_07650</name>
</gene>
<protein>
    <recommendedName>
        <fullName evidence="3">DUF3575 domain-containing protein</fullName>
    </recommendedName>
</protein>
<comment type="caution">
    <text evidence="1">The sequence shown here is derived from an EMBL/GenBank/DDBJ whole genome shotgun (WGS) entry which is preliminary data.</text>
</comment>
<evidence type="ECO:0000313" key="2">
    <source>
        <dbReference type="Proteomes" id="UP000490922"/>
    </source>
</evidence>
<dbReference type="OrthoDB" id="768080at2"/>
<evidence type="ECO:0008006" key="3">
    <source>
        <dbReference type="Google" id="ProtNLM"/>
    </source>
</evidence>
<dbReference type="RefSeq" id="WP_151107222.1">
    <property type="nucleotide sequence ID" value="NZ_WAEM01000003.1"/>
</dbReference>
<name>A0A7J5AEP7_9FLAO</name>
<evidence type="ECO:0000313" key="1">
    <source>
        <dbReference type="EMBL" id="KAB1156067.1"/>
    </source>
</evidence>
<accession>A0A7J5AEP7</accession>
<reference evidence="1 2" key="1">
    <citation type="submission" date="2019-09" db="EMBL/GenBank/DDBJ databases">
        <title>Flavobacterium sp. nov., isolated from glacier ice.</title>
        <authorList>
            <person name="Liu Q."/>
        </authorList>
    </citation>
    <scope>NUCLEOTIDE SEQUENCE [LARGE SCALE GENOMIC DNA]</scope>
    <source>
        <strain evidence="1 2">NBRC 112527</strain>
    </source>
</reference>
<organism evidence="1 2">
    <name type="scientific">Flavobacterium luteum</name>
    <dbReference type="NCBI Taxonomy" id="2026654"/>
    <lineage>
        <taxon>Bacteria</taxon>
        <taxon>Pseudomonadati</taxon>
        <taxon>Bacteroidota</taxon>
        <taxon>Flavobacteriia</taxon>
        <taxon>Flavobacteriales</taxon>
        <taxon>Flavobacteriaceae</taxon>
        <taxon>Flavobacterium</taxon>
    </lineage>
</organism>
<dbReference type="AlphaFoldDB" id="A0A7J5AEP7"/>
<sequence>MKKTFLFYILILNCFCYGQDTANKKSLLNRKNEVKIGGIKLLAGPIFEGTYEYIYSKDFTFGGSALLNLNTGNDYSEDFSLTPFARFYFQESKEYGAYGFFVEGFAKYFSGKYGAIYIYEEENKKKFSAAALGLSLGKKWVNNSGFVFEILVGLGRTLGSSNNAPDAVFRGDLNIGYRF</sequence>